<gene>
    <name evidence="3" type="ORF">CRH09_11290</name>
</gene>
<proteinExistence type="predicted"/>
<dbReference type="KEGG" id="ntp:CRH09_11290"/>
<reference evidence="3 4" key="1">
    <citation type="submission" date="2017-10" db="EMBL/GenBank/DDBJ databases">
        <title>Comparative genomics between pathogenic Norcardia.</title>
        <authorList>
            <person name="Zeng L."/>
        </authorList>
    </citation>
    <scope>NUCLEOTIDE SEQUENCE [LARGE SCALE GENOMIC DNA]</scope>
    <source>
        <strain evidence="3 4">NC_YFY_NT001</strain>
    </source>
</reference>
<dbReference type="Gene3D" id="3.10.180.10">
    <property type="entry name" value="2,3-Dihydroxybiphenyl 1,2-Dioxygenase, domain 1"/>
    <property type="match status" value="1"/>
</dbReference>
<evidence type="ECO:0000313" key="3">
    <source>
        <dbReference type="EMBL" id="ATL66709.1"/>
    </source>
</evidence>
<organism evidence="3 4">
    <name type="scientific">Nocardia terpenica</name>
    <dbReference type="NCBI Taxonomy" id="455432"/>
    <lineage>
        <taxon>Bacteria</taxon>
        <taxon>Bacillati</taxon>
        <taxon>Actinomycetota</taxon>
        <taxon>Actinomycetes</taxon>
        <taxon>Mycobacteriales</taxon>
        <taxon>Nocardiaceae</taxon>
        <taxon>Nocardia</taxon>
    </lineage>
</organism>
<evidence type="ECO:0000256" key="1">
    <source>
        <dbReference type="SAM" id="MobiDB-lite"/>
    </source>
</evidence>
<accession>A0A291RHC9</accession>
<dbReference type="EMBL" id="CP023778">
    <property type="protein sequence ID" value="ATL66709.1"/>
    <property type="molecule type" value="Genomic_DNA"/>
</dbReference>
<dbReference type="Pfam" id="PF13669">
    <property type="entry name" value="Glyoxalase_4"/>
    <property type="match status" value="1"/>
</dbReference>
<feature type="compositionally biased region" description="Polar residues" evidence="1">
    <location>
        <begin position="1"/>
        <end position="15"/>
    </location>
</feature>
<dbReference type="SUPFAM" id="SSF54593">
    <property type="entry name" value="Glyoxalase/Bleomycin resistance protein/Dihydroxybiphenyl dioxygenase"/>
    <property type="match status" value="1"/>
</dbReference>
<evidence type="ECO:0000313" key="4">
    <source>
        <dbReference type="Proteomes" id="UP000221961"/>
    </source>
</evidence>
<feature type="domain" description="VOC" evidence="2">
    <location>
        <begin position="38"/>
        <end position="172"/>
    </location>
</feature>
<feature type="region of interest" description="Disordered" evidence="1">
    <location>
        <begin position="1"/>
        <end position="22"/>
    </location>
</feature>
<evidence type="ECO:0000259" key="2">
    <source>
        <dbReference type="PROSITE" id="PS51819"/>
    </source>
</evidence>
<dbReference type="InterPro" id="IPR029068">
    <property type="entry name" value="Glyas_Bleomycin-R_OHBP_Dase"/>
</dbReference>
<dbReference type="Proteomes" id="UP000221961">
    <property type="component" value="Chromosome"/>
</dbReference>
<name>A0A291RHC9_9NOCA</name>
<sequence length="190" mass="20634">MPREQSNTNYPTSRTDCYRGGSSMNRFGRSRAMSTIPTPHHIGIVVADLDKAMSELTELLGLQWLPVVRSGHQSLGPHGAVIEDPAAAPLLTMSRQGPPYLELLELVPGTIWSHPGLHHLGYWSADAHNDSARMTAQGFPVQAAAVTLDGDTEPGVFYHRTSDALNLELVEMSRGAPAFAHYLNLPATDL</sequence>
<protein>
    <recommendedName>
        <fullName evidence="2">VOC domain-containing protein</fullName>
    </recommendedName>
</protein>
<dbReference type="InterPro" id="IPR037523">
    <property type="entry name" value="VOC_core"/>
</dbReference>
<dbReference type="AlphaFoldDB" id="A0A291RHC9"/>
<dbReference type="PROSITE" id="PS51819">
    <property type="entry name" value="VOC"/>
    <property type="match status" value="1"/>
</dbReference>